<dbReference type="OrthoDB" id="9779069at2"/>
<accession>A6TJW3</accession>
<dbReference type="SUPFAM" id="SSF103039">
    <property type="entry name" value="CheC-like"/>
    <property type="match status" value="1"/>
</dbReference>
<evidence type="ECO:0000256" key="6">
    <source>
        <dbReference type="PROSITE-ProRule" id="PRU00169"/>
    </source>
</evidence>
<dbReference type="GO" id="GO:0000160">
    <property type="term" value="P:phosphorelay signal transduction system"/>
    <property type="evidence" value="ECO:0007669"/>
    <property type="project" value="UniProtKB-KW"/>
</dbReference>
<feature type="domain" description="Response regulatory" evidence="7">
    <location>
        <begin position="5"/>
        <end position="120"/>
    </location>
</feature>
<evidence type="ECO:0000259" key="7">
    <source>
        <dbReference type="PROSITE" id="PS50110"/>
    </source>
</evidence>
<dbReference type="SMART" id="SM00448">
    <property type="entry name" value="REC"/>
    <property type="match status" value="1"/>
</dbReference>
<dbReference type="AlphaFoldDB" id="A6TJW3"/>
<evidence type="ECO:0000313" key="8">
    <source>
        <dbReference type="EMBL" id="ABR46481.1"/>
    </source>
</evidence>
<dbReference type="KEGG" id="amt:Amet_0248"/>
<dbReference type="STRING" id="293826.Amet_0248"/>
<proteinExistence type="predicted"/>
<dbReference type="SUPFAM" id="SSF52172">
    <property type="entry name" value="CheY-like"/>
    <property type="match status" value="1"/>
</dbReference>
<keyword evidence="4" id="KW-0902">Two-component regulatory system</keyword>
<dbReference type="Gene3D" id="3.40.50.2300">
    <property type="match status" value="1"/>
</dbReference>
<dbReference type="RefSeq" id="WP_011971390.1">
    <property type="nucleotide sequence ID" value="NC_009633.1"/>
</dbReference>
<keyword evidence="3 6" id="KW-0597">Phosphoprotein</keyword>
<gene>
    <name evidence="8" type="ordered locus">Amet_0248</name>
</gene>
<dbReference type="PANTHER" id="PTHR44591">
    <property type="entry name" value="STRESS RESPONSE REGULATOR PROTEIN 1"/>
    <property type="match status" value="1"/>
</dbReference>
<dbReference type="PANTHER" id="PTHR44591:SF14">
    <property type="entry name" value="PROTEIN PILG"/>
    <property type="match status" value="1"/>
</dbReference>
<keyword evidence="2" id="KW-0145">Chemotaxis</keyword>
<evidence type="ECO:0000256" key="1">
    <source>
        <dbReference type="ARBA" id="ARBA00018672"/>
    </source>
</evidence>
<comment type="function">
    <text evidence="5">May play the central regulatory role in sporulation. It may be an element of the effector pathway responsible for the activation of sporulation genes in response to nutritional stress. Spo0A may act in concert with spo0H (a sigma factor) to control the expression of some genes that are critical to the sporulation process.</text>
</comment>
<dbReference type="InterPro" id="IPR028976">
    <property type="entry name" value="CheC-like_sf"/>
</dbReference>
<dbReference type="InterPro" id="IPR011006">
    <property type="entry name" value="CheY-like_superfamily"/>
</dbReference>
<dbReference type="InterPro" id="IPR001789">
    <property type="entry name" value="Sig_transdc_resp-reg_receiver"/>
</dbReference>
<dbReference type="InterPro" id="IPR050595">
    <property type="entry name" value="Bact_response_regulator"/>
</dbReference>
<dbReference type="Pfam" id="PF13690">
    <property type="entry name" value="CheX"/>
    <property type="match status" value="1"/>
</dbReference>
<dbReference type="eggNOG" id="COG3706">
    <property type="taxonomic scope" value="Bacteria"/>
</dbReference>
<keyword evidence="9" id="KW-1185">Reference proteome</keyword>
<dbReference type="Gene3D" id="3.40.1550.10">
    <property type="entry name" value="CheC-like"/>
    <property type="match status" value="1"/>
</dbReference>
<dbReference type="CDD" id="cd17906">
    <property type="entry name" value="CheX"/>
    <property type="match status" value="1"/>
</dbReference>
<name>A6TJW3_ALKMQ</name>
<protein>
    <recommendedName>
        <fullName evidence="1">Stage 0 sporulation protein A homolog</fullName>
    </recommendedName>
</protein>
<dbReference type="InterPro" id="IPR028051">
    <property type="entry name" value="CheX-like_dom"/>
</dbReference>
<evidence type="ECO:0000256" key="2">
    <source>
        <dbReference type="ARBA" id="ARBA00022500"/>
    </source>
</evidence>
<dbReference type="Pfam" id="PF00072">
    <property type="entry name" value="Response_reg"/>
    <property type="match status" value="1"/>
</dbReference>
<dbReference type="HOGENOM" id="CLU_959540_0_0_9"/>
<feature type="modified residue" description="4-aspartylphosphate" evidence="6">
    <location>
        <position position="55"/>
    </location>
</feature>
<sequence length="288" mass="32423">MKKNKVMIVDDSSFLRNIISDILQQSGFEIVGQAGSKEEALEVYDKTNPDIVTMDIAMPGADGFECVKALFEKNQDLKIIMISSMQDEELLTKAEKMKISGFIQKPFEEEDLISVVKGIMEAEENYEFLKSISTEAFKDAFNNGITRLTKKIPTAFREEEELNQYHSKGVTTLVGVIGVYSGRMIVDMSYDTADKIAAEMLRRQTKDKEEVLNTISEFANIICGNVCSNINKTKGLFGLRVAPPIIFYGEDLHSSTPNIHSKSLWVTTDFGEVWLNIGFKRSEGLIWK</sequence>
<dbReference type="Proteomes" id="UP000001572">
    <property type="component" value="Chromosome"/>
</dbReference>
<evidence type="ECO:0000256" key="5">
    <source>
        <dbReference type="ARBA" id="ARBA00024867"/>
    </source>
</evidence>
<evidence type="ECO:0000256" key="3">
    <source>
        <dbReference type="ARBA" id="ARBA00022553"/>
    </source>
</evidence>
<evidence type="ECO:0000313" key="9">
    <source>
        <dbReference type="Proteomes" id="UP000001572"/>
    </source>
</evidence>
<evidence type="ECO:0000256" key="4">
    <source>
        <dbReference type="ARBA" id="ARBA00023012"/>
    </source>
</evidence>
<organism evidence="8 9">
    <name type="scientific">Alkaliphilus metalliredigens (strain QYMF)</name>
    <dbReference type="NCBI Taxonomy" id="293826"/>
    <lineage>
        <taxon>Bacteria</taxon>
        <taxon>Bacillati</taxon>
        <taxon>Bacillota</taxon>
        <taxon>Clostridia</taxon>
        <taxon>Peptostreptococcales</taxon>
        <taxon>Natronincolaceae</taxon>
        <taxon>Alkaliphilus</taxon>
    </lineage>
</organism>
<dbReference type="GO" id="GO:0006935">
    <property type="term" value="P:chemotaxis"/>
    <property type="evidence" value="ECO:0007669"/>
    <property type="project" value="UniProtKB-KW"/>
</dbReference>
<dbReference type="EMBL" id="CP000724">
    <property type="protein sequence ID" value="ABR46481.1"/>
    <property type="molecule type" value="Genomic_DNA"/>
</dbReference>
<dbReference type="PROSITE" id="PS50110">
    <property type="entry name" value="RESPONSE_REGULATORY"/>
    <property type="match status" value="1"/>
</dbReference>
<reference evidence="9" key="1">
    <citation type="journal article" date="2016" name="Genome Announc.">
        <title>Complete genome sequence of Alkaliphilus metalliredigens strain QYMF, an alkaliphilic and metal-reducing bacterium isolated from borax-contaminated leachate ponds.</title>
        <authorList>
            <person name="Hwang C."/>
            <person name="Copeland A."/>
            <person name="Lucas S."/>
            <person name="Lapidus A."/>
            <person name="Barry K."/>
            <person name="Detter J.C."/>
            <person name="Glavina Del Rio T."/>
            <person name="Hammon N."/>
            <person name="Israni S."/>
            <person name="Dalin E."/>
            <person name="Tice H."/>
            <person name="Pitluck S."/>
            <person name="Chertkov O."/>
            <person name="Brettin T."/>
            <person name="Bruce D."/>
            <person name="Han C."/>
            <person name="Schmutz J."/>
            <person name="Larimer F."/>
            <person name="Land M.L."/>
            <person name="Hauser L."/>
            <person name="Kyrpides N."/>
            <person name="Mikhailova N."/>
            <person name="Ye Q."/>
            <person name="Zhou J."/>
            <person name="Richardson P."/>
            <person name="Fields M.W."/>
        </authorList>
    </citation>
    <scope>NUCLEOTIDE SEQUENCE [LARGE SCALE GENOMIC DNA]</scope>
    <source>
        <strain evidence="9">QYMF</strain>
    </source>
</reference>